<dbReference type="Gene3D" id="2.60.120.10">
    <property type="entry name" value="Jelly Rolls"/>
    <property type="match status" value="1"/>
</dbReference>
<name>A0A939G675_9BACT</name>
<organism evidence="2 3">
    <name type="scientific">Fibrella aquatilis</name>
    <dbReference type="NCBI Taxonomy" id="2817059"/>
    <lineage>
        <taxon>Bacteria</taxon>
        <taxon>Pseudomonadati</taxon>
        <taxon>Bacteroidota</taxon>
        <taxon>Cytophagia</taxon>
        <taxon>Cytophagales</taxon>
        <taxon>Spirosomataceae</taxon>
        <taxon>Fibrella</taxon>
    </lineage>
</organism>
<evidence type="ECO:0000313" key="2">
    <source>
        <dbReference type="EMBL" id="MBO0931948.1"/>
    </source>
</evidence>
<sequence>MLNEPAISHHKLLQLVNELVPLDAESQTLIQSLFRPVFLPRHTRLVEPGQIARQLYFINAGYVRVSTLEDGEEVTTHLNCPPGFITSFESFTRQEPATNSVECLTDSALLAITRPDLDLLYAHSHHLTEFGRLIFEQSIRYNEQRIKDLMVLTAEQRYLKLLRQHPSIIQNVPLQHIASFIGIKPESLSRIRRQIIS</sequence>
<comment type="caution">
    <text evidence="2">The sequence shown here is derived from an EMBL/GenBank/DDBJ whole genome shotgun (WGS) entry which is preliminary data.</text>
</comment>
<reference evidence="2 3" key="1">
    <citation type="submission" date="2021-03" db="EMBL/GenBank/DDBJ databases">
        <title>Fibrella sp. HMF5036 genome sequencing and assembly.</title>
        <authorList>
            <person name="Kang H."/>
            <person name="Kim H."/>
            <person name="Bae S."/>
            <person name="Joh K."/>
        </authorList>
    </citation>
    <scope>NUCLEOTIDE SEQUENCE [LARGE SCALE GENOMIC DNA]</scope>
    <source>
        <strain evidence="2 3">HMF5036</strain>
    </source>
</reference>
<dbReference type="RefSeq" id="WP_207335916.1">
    <property type="nucleotide sequence ID" value="NZ_JAFMYU010000009.1"/>
</dbReference>
<dbReference type="PROSITE" id="PS50042">
    <property type="entry name" value="CNMP_BINDING_3"/>
    <property type="match status" value="1"/>
</dbReference>
<gene>
    <name evidence="2" type="ORF">J2I48_13140</name>
</gene>
<dbReference type="EMBL" id="JAFMYU010000009">
    <property type="protein sequence ID" value="MBO0931948.1"/>
    <property type="molecule type" value="Genomic_DNA"/>
</dbReference>
<dbReference type="SUPFAM" id="SSF51206">
    <property type="entry name" value="cAMP-binding domain-like"/>
    <property type="match status" value="1"/>
</dbReference>
<keyword evidence="3" id="KW-1185">Reference proteome</keyword>
<dbReference type="InterPro" id="IPR000595">
    <property type="entry name" value="cNMP-bd_dom"/>
</dbReference>
<proteinExistence type="predicted"/>
<dbReference type="InterPro" id="IPR014710">
    <property type="entry name" value="RmlC-like_jellyroll"/>
</dbReference>
<dbReference type="InterPro" id="IPR018490">
    <property type="entry name" value="cNMP-bd_dom_sf"/>
</dbReference>
<dbReference type="CDD" id="cd00038">
    <property type="entry name" value="CAP_ED"/>
    <property type="match status" value="1"/>
</dbReference>
<feature type="domain" description="Cyclic nucleotide-binding" evidence="1">
    <location>
        <begin position="29"/>
        <end position="120"/>
    </location>
</feature>
<protein>
    <submittedName>
        <fullName evidence="2">Crp/Fnr family transcriptional regulator</fullName>
    </submittedName>
</protein>
<accession>A0A939G675</accession>
<dbReference type="Proteomes" id="UP000664795">
    <property type="component" value="Unassembled WGS sequence"/>
</dbReference>
<evidence type="ECO:0000313" key="3">
    <source>
        <dbReference type="Proteomes" id="UP000664795"/>
    </source>
</evidence>
<dbReference type="AlphaFoldDB" id="A0A939G675"/>
<evidence type="ECO:0000259" key="1">
    <source>
        <dbReference type="PROSITE" id="PS50042"/>
    </source>
</evidence>
<dbReference type="Pfam" id="PF00027">
    <property type="entry name" value="cNMP_binding"/>
    <property type="match status" value="1"/>
</dbReference>